<comment type="caution">
    <text evidence="1">The sequence shown here is derived from an EMBL/GenBank/DDBJ whole genome shotgun (WGS) entry which is preliminary data.</text>
</comment>
<dbReference type="EMBL" id="QTSX02002869">
    <property type="protein sequence ID" value="KAJ9074166.1"/>
    <property type="molecule type" value="Genomic_DNA"/>
</dbReference>
<dbReference type="Proteomes" id="UP001165960">
    <property type="component" value="Unassembled WGS sequence"/>
</dbReference>
<accession>A0ACC2TI67</accession>
<sequence>MKNWPAKELKDPALGAETQNPATSQVQNVIVNQITTKVDMPQISKLTLEEARQAMPVLCLHFQANTNTYPNDTEKILGVAAVTESTENPKTFNKTD</sequence>
<evidence type="ECO:0000313" key="2">
    <source>
        <dbReference type="Proteomes" id="UP001165960"/>
    </source>
</evidence>
<organism evidence="1 2">
    <name type="scientific">Entomophthora muscae</name>
    <dbReference type="NCBI Taxonomy" id="34485"/>
    <lineage>
        <taxon>Eukaryota</taxon>
        <taxon>Fungi</taxon>
        <taxon>Fungi incertae sedis</taxon>
        <taxon>Zoopagomycota</taxon>
        <taxon>Entomophthoromycotina</taxon>
        <taxon>Entomophthoromycetes</taxon>
        <taxon>Entomophthorales</taxon>
        <taxon>Entomophthoraceae</taxon>
        <taxon>Entomophthora</taxon>
    </lineage>
</organism>
<evidence type="ECO:0000313" key="1">
    <source>
        <dbReference type="EMBL" id="KAJ9074166.1"/>
    </source>
</evidence>
<proteinExistence type="predicted"/>
<protein>
    <submittedName>
        <fullName evidence="1">Uncharacterized protein</fullName>
    </submittedName>
</protein>
<name>A0ACC2TI67_9FUNG</name>
<gene>
    <name evidence="1" type="ORF">DSO57_1009244</name>
</gene>
<keyword evidence="2" id="KW-1185">Reference proteome</keyword>
<reference evidence="1" key="1">
    <citation type="submission" date="2022-04" db="EMBL/GenBank/DDBJ databases">
        <title>Genome of the entomopathogenic fungus Entomophthora muscae.</title>
        <authorList>
            <person name="Elya C."/>
            <person name="Lovett B.R."/>
            <person name="Lee E."/>
            <person name="Macias A.M."/>
            <person name="Hajek A.E."/>
            <person name="De Bivort B.L."/>
            <person name="Kasson M.T."/>
            <person name="De Fine Licht H.H."/>
            <person name="Stajich J.E."/>
        </authorList>
    </citation>
    <scope>NUCLEOTIDE SEQUENCE</scope>
    <source>
        <strain evidence="1">Berkeley</strain>
    </source>
</reference>